<evidence type="ECO:0000313" key="8">
    <source>
        <dbReference type="EMBL" id="SFZ75760.1"/>
    </source>
</evidence>
<dbReference type="PANTHER" id="PTHR10491:SF4">
    <property type="entry name" value="METHIONINE ADENOSYLTRANSFERASE 2 SUBUNIT BETA"/>
    <property type="match status" value="1"/>
</dbReference>
<dbReference type="CDD" id="cd05254">
    <property type="entry name" value="dTDP_HR_like_SDR_e"/>
    <property type="match status" value="1"/>
</dbReference>
<dbReference type="PANTHER" id="PTHR10491">
    <property type="entry name" value="DTDP-4-DEHYDRORHAMNOSE REDUCTASE"/>
    <property type="match status" value="1"/>
</dbReference>
<protein>
    <recommendedName>
        <fullName evidence="4 6">dTDP-4-dehydrorhamnose reductase</fullName>
        <ecNumber evidence="3 6">1.1.1.133</ecNumber>
    </recommendedName>
</protein>
<dbReference type="RefSeq" id="WP_072428248.1">
    <property type="nucleotide sequence ID" value="NZ_FPKR01000006.1"/>
</dbReference>
<keyword evidence="6" id="KW-0521">NADP</keyword>
<dbReference type="Gene3D" id="3.40.50.720">
    <property type="entry name" value="NAD(P)-binding Rossmann-like Domain"/>
    <property type="match status" value="1"/>
</dbReference>
<accession>A0A1K2HFX0</accession>
<dbReference type="InterPro" id="IPR029903">
    <property type="entry name" value="RmlD-like-bd"/>
</dbReference>
<evidence type="ECO:0000256" key="5">
    <source>
        <dbReference type="ARBA" id="ARBA00048200"/>
    </source>
</evidence>
<dbReference type="GO" id="GO:0008831">
    <property type="term" value="F:dTDP-4-dehydrorhamnose reductase activity"/>
    <property type="evidence" value="ECO:0007669"/>
    <property type="project" value="UniProtKB-EC"/>
</dbReference>
<dbReference type="GO" id="GO:0005829">
    <property type="term" value="C:cytosol"/>
    <property type="evidence" value="ECO:0007669"/>
    <property type="project" value="TreeGrafter"/>
</dbReference>
<comment type="cofactor">
    <cofactor evidence="6">
        <name>Mg(2+)</name>
        <dbReference type="ChEBI" id="CHEBI:18420"/>
    </cofactor>
    <text evidence="6">Binds 1 Mg(2+) ion per monomer.</text>
</comment>
<keyword evidence="6" id="KW-0560">Oxidoreductase</keyword>
<keyword evidence="9" id="KW-1185">Reference proteome</keyword>
<dbReference type="SUPFAM" id="SSF51735">
    <property type="entry name" value="NAD(P)-binding Rossmann-fold domains"/>
    <property type="match status" value="1"/>
</dbReference>
<proteinExistence type="inferred from homology"/>
<evidence type="ECO:0000256" key="4">
    <source>
        <dbReference type="ARBA" id="ARBA00017099"/>
    </source>
</evidence>
<dbReference type="STRING" id="1121279.SAMN02745887_01724"/>
<comment type="catalytic activity">
    <reaction evidence="5 6">
        <text>dTDP-beta-L-rhamnose + NADP(+) = dTDP-4-dehydro-beta-L-rhamnose + NADPH + H(+)</text>
        <dbReference type="Rhea" id="RHEA:21796"/>
        <dbReference type="ChEBI" id="CHEBI:15378"/>
        <dbReference type="ChEBI" id="CHEBI:57510"/>
        <dbReference type="ChEBI" id="CHEBI:57783"/>
        <dbReference type="ChEBI" id="CHEBI:58349"/>
        <dbReference type="ChEBI" id="CHEBI:62830"/>
        <dbReference type="EC" id="1.1.1.133"/>
    </reaction>
</comment>
<evidence type="ECO:0000256" key="3">
    <source>
        <dbReference type="ARBA" id="ARBA00012929"/>
    </source>
</evidence>
<sequence length="291" mass="31241">MHTILLTGVNGQVGHELQRSLQGLGTIHAPSSASLNLADPDALRAAVRALKPTLIVNPAAYTAVDKAESEPDAAYAINATAPGVLAEEARRLGIPLIHYSTDYVYSGEGEQAWRESDPVAPPNVYGASKLAGEEAIRASGCDHLILRTSWVYGARGKNFLLTMLKFGRERESMNIVADQIGAPTWCRSIAALSSHIVASRPDWAAVSGTYHLVNSGSTSWHGFAEAIFALAQARGDTVPKTLNGIATEDYPTPARRPKNSRLDLSRLEQTFGLVPPSWQDALAQCFADTPR</sequence>
<evidence type="ECO:0000256" key="1">
    <source>
        <dbReference type="ARBA" id="ARBA00004781"/>
    </source>
</evidence>
<evidence type="ECO:0000256" key="2">
    <source>
        <dbReference type="ARBA" id="ARBA00010944"/>
    </source>
</evidence>
<dbReference type="Gene3D" id="3.90.25.10">
    <property type="entry name" value="UDP-galactose 4-epimerase, domain 1"/>
    <property type="match status" value="1"/>
</dbReference>
<evidence type="ECO:0000313" key="9">
    <source>
        <dbReference type="Proteomes" id="UP000186513"/>
    </source>
</evidence>
<feature type="domain" description="RmlD-like substrate binding" evidence="7">
    <location>
        <begin position="3"/>
        <end position="288"/>
    </location>
</feature>
<gene>
    <name evidence="8" type="ORF">SAMN02745887_01724</name>
</gene>
<name>A0A1K2HFX0_9NEIS</name>
<dbReference type="Proteomes" id="UP000186513">
    <property type="component" value="Unassembled WGS sequence"/>
</dbReference>
<dbReference type="InterPro" id="IPR005913">
    <property type="entry name" value="dTDP_dehydrorham_reduct"/>
</dbReference>
<dbReference type="NCBIfam" id="TIGR01214">
    <property type="entry name" value="rmlD"/>
    <property type="match status" value="1"/>
</dbReference>
<evidence type="ECO:0000256" key="6">
    <source>
        <dbReference type="RuleBase" id="RU364082"/>
    </source>
</evidence>
<reference evidence="8 9" key="1">
    <citation type="submission" date="2016-11" db="EMBL/GenBank/DDBJ databases">
        <authorList>
            <person name="Jaros S."/>
            <person name="Januszkiewicz K."/>
            <person name="Wedrychowicz H."/>
        </authorList>
    </citation>
    <scope>NUCLEOTIDE SEQUENCE [LARGE SCALE GENOMIC DNA]</scope>
    <source>
        <strain evidence="8 9">DSM 18899</strain>
    </source>
</reference>
<dbReference type="EMBL" id="FPKR01000006">
    <property type="protein sequence ID" value="SFZ75760.1"/>
    <property type="molecule type" value="Genomic_DNA"/>
</dbReference>
<comment type="function">
    <text evidence="6">Catalyzes the reduction of dTDP-6-deoxy-L-lyxo-4-hexulose to yield dTDP-L-rhamnose.</text>
</comment>
<evidence type="ECO:0000259" key="7">
    <source>
        <dbReference type="Pfam" id="PF04321"/>
    </source>
</evidence>
<dbReference type="OrthoDB" id="9803892at2"/>
<dbReference type="GO" id="GO:0019305">
    <property type="term" value="P:dTDP-rhamnose biosynthetic process"/>
    <property type="evidence" value="ECO:0007669"/>
    <property type="project" value="UniProtKB-UniPathway"/>
</dbReference>
<dbReference type="EC" id="1.1.1.133" evidence="3 6"/>
<organism evidence="8 9">
    <name type="scientific">Chitinimonas taiwanensis DSM 18899</name>
    <dbReference type="NCBI Taxonomy" id="1121279"/>
    <lineage>
        <taxon>Bacteria</taxon>
        <taxon>Pseudomonadati</taxon>
        <taxon>Pseudomonadota</taxon>
        <taxon>Betaproteobacteria</taxon>
        <taxon>Neisseriales</taxon>
        <taxon>Chitinibacteraceae</taxon>
        <taxon>Chitinimonas</taxon>
    </lineage>
</organism>
<comment type="pathway">
    <text evidence="1 6">Carbohydrate biosynthesis; dTDP-L-rhamnose biosynthesis.</text>
</comment>
<dbReference type="UniPathway" id="UPA00124"/>
<dbReference type="AlphaFoldDB" id="A0A1K2HFX0"/>
<dbReference type="Pfam" id="PF04321">
    <property type="entry name" value="RmlD_sub_bind"/>
    <property type="match status" value="1"/>
</dbReference>
<dbReference type="InterPro" id="IPR036291">
    <property type="entry name" value="NAD(P)-bd_dom_sf"/>
</dbReference>
<comment type="similarity">
    <text evidence="2 6">Belongs to the dTDP-4-dehydrorhamnose reductase family.</text>
</comment>